<dbReference type="EMBL" id="JBHSHT010000001">
    <property type="protein sequence ID" value="MFC4822928.1"/>
    <property type="molecule type" value="Genomic_DNA"/>
</dbReference>
<proteinExistence type="predicted"/>
<evidence type="ECO:0000313" key="2">
    <source>
        <dbReference type="EMBL" id="MFC4822928.1"/>
    </source>
</evidence>
<name>A0ABD5PXB5_9EURY</name>
<organism evidence="2 3">
    <name type="scientific">Halorussus aquaticus</name>
    <dbReference type="NCBI Taxonomy" id="2953748"/>
    <lineage>
        <taxon>Archaea</taxon>
        <taxon>Methanobacteriati</taxon>
        <taxon>Methanobacteriota</taxon>
        <taxon>Stenosarchaea group</taxon>
        <taxon>Halobacteria</taxon>
        <taxon>Halobacteriales</taxon>
        <taxon>Haladaptataceae</taxon>
        <taxon>Halorussus</taxon>
    </lineage>
</organism>
<dbReference type="RefSeq" id="WP_254267566.1">
    <property type="nucleotide sequence ID" value="NZ_CP100400.1"/>
</dbReference>
<feature type="region of interest" description="Disordered" evidence="1">
    <location>
        <begin position="137"/>
        <end position="169"/>
    </location>
</feature>
<sequence>MTTHHIASWLMEHSSVPMTVLKPVATKLGVSTNYVGAALFAGQIVYENQDTIVTYTGKGGVTVGQFLHEQSRRRYGEDHPLTEYLGENVDAITEAFEGTEEEARSFAEFYRRFRAVDRDYRLRDGIEVGVPETVTDRIPDADSIPSLRGDADETDASDAVDIPVTDPES</sequence>
<comment type="caution">
    <text evidence="2">The sequence shown here is derived from an EMBL/GenBank/DDBJ whole genome shotgun (WGS) entry which is preliminary data.</text>
</comment>
<dbReference type="AlphaFoldDB" id="A0ABD5PXB5"/>
<evidence type="ECO:0000313" key="3">
    <source>
        <dbReference type="Proteomes" id="UP001595945"/>
    </source>
</evidence>
<accession>A0ABD5PXB5</accession>
<protein>
    <submittedName>
        <fullName evidence="2">Uncharacterized protein</fullName>
    </submittedName>
</protein>
<dbReference type="Proteomes" id="UP001595945">
    <property type="component" value="Unassembled WGS sequence"/>
</dbReference>
<keyword evidence="3" id="KW-1185">Reference proteome</keyword>
<gene>
    <name evidence="2" type="ORF">ACFO9K_01500</name>
</gene>
<reference evidence="2 3" key="1">
    <citation type="journal article" date="2019" name="Int. J. Syst. Evol. Microbiol.">
        <title>The Global Catalogue of Microorganisms (GCM) 10K type strain sequencing project: providing services to taxonomists for standard genome sequencing and annotation.</title>
        <authorList>
            <consortium name="The Broad Institute Genomics Platform"/>
            <consortium name="The Broad Institute Genome Sequencing Center for Infectious Disease"/>
            <person name="Wu L."/>
            <person name="Ma J."/>
        </authorList>
    </citation>
    <scope>NUCLEOTIDE SEQUENCE [LARGE SCALE GENOMIC DNA]</scope>
    <source>
        <strain evidence="2 3">XZYJ18</strain>
    </source>
</reference>
<dbReference type="GeneID" id="73046029"/>
<evidence type="ECO:0000256" key="1">
    <source>
        <dbReference type="SAM" id="MobiDB-lite"/>
    </source>
</evidence>